<evidence type="ECO:0000313" key="2">
    <source>
        <dbReference type="EMBL" id="MDG0790494.1"/>
    </source>
</evidence>
<accession>A0A9X4KF82</accession>
<keyword evidence="3" id="KW-1185">Reference proteome</keyword>
<organism evidence="2 3">
    <name type="scientific">Cohnella ginsengisoli</name>
    <dbReference type="NCBI Taxonomy" id="425004"/>
    <lineage>
        <taxon>Bacteria</taxon>
        <taxon>Bacillati</taxon>
        <taxon>Bacillota</taxon>
        <taxon>Bacilli</taxon>
        <taxon>Bacillales</taxon>
        <taxon>Paenibacillaceae</taxon>
        <taxon>Cohnella</taxon>
    </lineage>
</organism>
<reference evidence="2 3" key="1">
    <citation type="submission" date="2022-10" db="EMBL/GenBank/DDBJ databases">
        <title>Comparative genomic analysis of Cohnella hashimotonis sp. nov., isolated from the International Space Station.</title>
        <authorList>
            <person name="Simpson A."/>
            <person name="Venkateswaran K."/>
        </authorList>
    </citation>
    <scope>NUCLEOTIDE SEQUENCE [LARGE SCALE GENOMIC DNA]</scope>
    <source>
        <strain evidence="2 3">DSM 18997</strain>
    </source>
</reference>
<name>A0A9X4KF82_9BACL</name>
<evidence type="ECO:0000256" key="1">
    <source>
        <dbReference type="SAM" id="MobiDB-lite"/>
    </source>
</evidence>
<feature type="compositionally biased region" description="Basic and acidic residues" evidence="1">
    <location>
        <begin position="164"/>
        <end position="193"/>
    </location>
</feature>
<feature type="region of interest" description="Disordered" evidence="1">
    <location>
        <begin position="164"/>
        <end position="204"/>
    </location>
</feature>
<protein>
    <submittedName>
        <fullName evidence="2">Uncharacterized protein</fullName>
    </submittedName>
</protein>
<proteinExistence type="predicted"/>
<gene>
    <name evidence="2" type="ORF">OMP38_06260</name>
</gene>
<dbReference type="EMBL" id="JAPDHZ010000002">
    <property type="protein sequence ID" value="MDG0790494.1"/>
    <property type="molecule type" value="Genomic_DNA"/>
</dbReference>
<sequence>MPLTTTSIIRSESKKGLGNALREPAQKIHVQQHVKAAFGAVTEDDVVLTVQHPAAFADIVAFHPADFGAEGRQIRSDLRLLQVRRDIFDPIAEADDEPHVDLLQPIVVRLHQGRVAQRVGVAGDSRTDIRCDARLFAHDRRERIAVSGIQREYRLQIADRRYDDHQEGDADQNERDDQHRQIRQQEPDADRHMHSPTLLFLSKK</sequence>
<dbReference type="RefSeq" id="WP_277564319.1">
    <property type="nucleotide sequence ID" value="NZ_JAPDHZ010000002.1"/>
</dbReference>
<evidence type="ECO:0000313" key="3">
    <source>
        <dbReference type="Proteomes" id="UP001153387"/>
    </source>
</evidence>
<dbReference type="AlphaFoldDB" id="A0A9X4KF82"/>
<dbReference type="Proteomes" id="UP001153387">
    <property type="component" value="Unassembled WGS sequence"/>
</dbReference>
<comment type="caution">
    <text evidence="2">The sequence shown here is derived from an EMBL/GenBank/DDBJ whole genome shotgun (WGS) entry which is preliminary data.</text>
</comment>